<comment type="caution">
    <text evidence="2">The sequence shown here is derived from an EMBL/GenBank/DDBJ whole genome shotgun (WGS) entry which is preliminary data.</text>
</comment>
<dbReference type="Proteomes" id="UP000320653">
    <property type="component" value="Unassembled WGS sequence"/>
</dbReference>
<dbReference type="EMBL" id="VIWP01000002">
    <property type="protein sequence ID" value="TWF56869.1"/>
    <property type="molecule type" value="Genomic_DNA"/>
</dbReference>
<gene>
    <name evidence="2" type="ORF">FHW37_102508</name>
</gene>
<evidence type="ECO:0000313" key="3">
    <source>
        <dbReference type="Proteomes" id="UP000320653"/>
    </source>
</evidence>
<keyword evidence="1" id="KW-0472">Membrane</keyword>
<sequence>MTDRARGKDKTMNYSRKRMLIAGTLVLAYLLTLTFYGSPLLAFTTWMGWVDPQAAR</sequence>
<keyword evidence="3" id="KW-1185">Reference proteome</keyword>
<evidence type="ECO:0000256" key="1">
    <source>
        <dbReference type="SAM" id="Phobius"/>
    </source>
</evidence>
<feature type="transmembrane region" description="Helical" evidence="1">
    <location>
        <begin position="20"/>
        <end position="42"/>
    </location>
</feature>
<evidence type="ECO:0000313" key="2">
    <source>
        <dbReference type="EMBL" id="TWF56869.1"/>
    </source>
</evidence>
<proteinExistence type="predicted"/>
<organism evidence="2 3">
    <name type="scientific">Neorhizobium alkalisoli</name>
    <dbReference type="NCBI Taxonomy" id="528178"/>
    <lineage>
        <taxon>Bacteria</taxon>
        <taxon>Pseudomonadati</taxon>
        <taxon>Pseudomonadota</taxon>
        <taxon>Alphaproteobacteria</taxon>
        <taxon>Hyphomicrobiales</taxon>
        <taxon>Rhizobiaceae</taxon>
        <taxon>Rhizobium/Agrobacterium group</taxon>
        <taxon>Neorhizobium</taxon>
    </lineage>
</organism>
<keyword evidence="1" id="KW-0812">Transmembrane</keyword>
<accession>A0A561R2N3</accession>
<reference evidence="2 3" key="1">
    <citation type="submission" date="2019-06" db="EMBL/GenBank/DDBJ databases">
        <title>Sorghum-associated microbial communities from plants grown in Nebraska, USA.</title>
        <authorList>
            <person name="Schachtman D."/>
        </authorList>
    </citation>
    <scope>NUCLEOTIDE SEQUENCE [LARGE SCALE GENOMIC DNA]</scope>
    <source>
        <strain evidence="2 3">1225</strain>
    </source>
</reference>
<name>A0A561R2N3_9HYPH</name>
<keyword evidence="1" id="KW-1133">Transmembrane helix</keyword>
<protein>
    <submittedName>
        <fullName evidence="2">Uncharacterized protein</fullName>
    </submittedName>
</protein>
<dbReference type="AlphaFoldDB" id="A0A561R2N3"/>